<dbReference type="Gene3D" id="1.20.141.10">
    <property type="entry name" value="Chitosanase, subunit A, domain 1"/>
    <property type="match status" value="1"/>
</dbReference>
<name>A0AAJ0U6G5_9GAMM</name>
<dbReference type="SUPFAM" id="SSF53955">
    <property type="entry name" value="Lysozyme-like"/>
    <property type="match status" value="1"/>
</dbReference>
<feature type="transmembrane region" description="Helical" evidence="2">
    <location>
        <begin position="157"/>
        <end position="181"/>
    </location>
</feature>
<dbReference type="InterPro" id="IPR018537">
    <property type="entry name" value="Peptidoglycan-bd_3"/>
</dbReference>
<dbReference type="RefSeq" id="WP_200347620.1">
    <property type="nucleotide sequence ID" value="NZ_NRSJ01000035.1"/>
</dbReference>
<feature type="transmembrane region" description="Helical" evidence="2">
    <location>
        <begin position="121"/>
        <end position="145"/>
    </location>
</feature>
<evidence type="ECO:0000256" key="2">
    <source>
        <dbReference type="SAM" id="Phobius"/>
    </source>
</evidence>
<comment type="caution">
    <text evidence="5">The sequence shown here is derived from an EMBL/GenBank/DDBJ whole genome shotgun (WGS) entry which is preliminary data.</text>
</comment>
<keyword evidence="2" id="KW-0812">Transmembrane</keyword>
<dbReference type="EMBL" id="NRSJ01000035">
    <property type="protein sequence ID" value="MBK1706169.1"/>
    <property type="molecule type" value="Genomic_DNA"/>
</dbReference>
<evidence type="ECO:0000259" key="4">
    <source>
        <dbReference type="Pfam" id="PF09374"/>
    </source>
</evidence>
<dbReference type="AlphaFoldDB" id="A0AAJ0U6G5"/>
<evidence type="ECO:0000313" key="5">
    <source>
        <dbReference type="EMBL" id="MBK1706169.1"/>
    </source>
</evidence>
<proteinExistence type="predicted"/>
<evidence type="ECO:0000259" key="3">
    <source>
        <dbReference type="Pfam" id="PF05838"/>
    </source>
</evidence>
<dbReference type="Pfam" id="PF05838">
    <property type="entry name" value="Glyco_hydro_108"/>
    <property type="match status" value="1"/>
</dbReference>
<evidence type="ECO:0000313" key="6">
    <source>
        <dbReference type="Proteomes" id="UP001296776"/>
    </source>
</evidence>
<evidence type="ECO:0008006" key="7">
    <source>
        <dbReference type="Google" id="ProtNLM"/>
    </source>
</evidence>
<feature type="domain" description="TtsA-like Glycoside hydrolase family 108" evidence="3">
    <location>
        <begin position="255"/>
        <end position="338"/>
    </location>
</feature>
<evidence type="ECO:0000256" key="1">
    <source>
        <dbReference type="SAM" id="Coils"/>
    </source>
</evidence>
<dbReference type="Pfam" id="PF09374">
    <property type="entry name" value="PG_binding_3"/>
    <property type="match status" value="1"/>
</dbReference>
<dbReference type="CDD" id="cd13926">
    <property type="entry name" value="N-acetylmuramidase_GH108"/>
    <property type="match status" value="1"/>
</dbReference>
<keyword evidence="2" id="KW-0472">Membrane</keyword>
<feature type="domain" description="Peptidoglycan binding" evidence="4">
    <location>
        <begin position="342"/>
        <end position="402"/>
    </location>
</feature>
<keyword evidence="2" id="KW-1133">Transmembrane helix</keyword>
<gene>
    <name evidence="5" type="ORF">CKO40_16840</name>
</gene>
<dbReference type="InterPro" id="IPR023346">
    <property type="entry name" value="Lysozyme-like_dom_sf"/>
</dbReference>
<organism evidence="5 6">
    <name type="scientific">Halochromatium glycolicum</name>
    <dbReference type="NCBI Taxonomy" id="85075"/>
    <lineage>
        <taxon>Bacteria</taxon>
        <taxon>Pseudomonadati</taxon>
        <taxon>Pseudomonadota</taxon>
        <taxon>Gammaproteobacteria</taxon>
        <taxon>Chromatiales</taxon>
        <taxon>Chromatiaceae</taxon>
        <taxon>Halochromatium</taxon>
    </lineage>
</organism>
<feature type="coiled-coil region" evidence="1">
    <location>
        <begin position="57"/>
        <end position="84"/>
    </location>
</feature>
<keyword evidence="6" id="KW-1185">Reference proteome</keyword>
<accession>A0AAJ0U6G5</accession>
<dbReference type="Proteomes" id="UP001296776">
    <property type="component" value="Unassembled WGS sequence"/>
</dbReference>
<sequence length="420" mass="46141">MNPLVSLAISQLPGLAKRIADKVMPDVEEKVADTVRNFLGTDDPQQADLELQDPKVAAELRVRLAEIEAEADRREAELRQKEREGQLEAIRLQFDQFKTTLQDKQDARATMTGLVRLNSPLAWGPVIVSAVVTVGFFAVLLYLISAGLDPASQADQALLQIVNIAVGALTAGFATVVSFWLGSSSGSRNKDDIALQTQSQVAAMQRDSLSATERIVDNQSRQARELIQRVAREPVAATPTLAPKKSTRQFRRCVDIILGHEGGYVDHPSDPGGATNMGITFQTLRAWRGESITKDDVKELSEDEAREIYRANYWNALNCDQLPIGVDLVTFDFGVNAGVSRAAKMLQRIVAVEADGQIGPITLGAVSQNDAEHLIKQFSDARLNYYRGLSHWETFGRGWSRRTAETRDAALDMLRAGGRT</sequence>
<protein>
    <recommendedName>
        <fullName evidence="7">Lysozyme family protein</fullName>
    </recommendedName>
</protein>
<dbReference type="InterPro" id="IPR008565">
    <property type="entry name" value="TtsA-like_GH18_dom"/>
</dbReference>
<reference evidence="5" key="1">
    <citation type="submission" date="2017-08" db="EMBL/GenBank/DDBJ databases">
        <authorList>
            <person name="Imhoff J.F."/>
            <person name="Rahn T."/>
            <person name="Kuenzel S."/>
            <person name="Neulinger S.C."/>
        </authorList>
    </citation>
    <scope>NUCLEOTIDE SEQUENCE</scope>
    <source>
        <strain evidence="5">DSM 11080</strain>
    </source>
</reference>
<reference evidence="5" key="2">
    <citation type="journal article" date="2020" name="Microorganisms">
        <title>Osmotic Adaptation and Compatible Solute Biosynthesis of Phototrophic Bacteria as Revealed from Genome Analyses.</title>
        <authorList>
            <person name="Imhoff J.F."/>
            <person name="Rahn T."/>
            <person name="Kunzel S."/>
            <person name="Keller A."/>
            <person name="Neulinger S.C."/>
        </authorList>
    </citation>
    <scope>NUCLEOTIDE SEQUENCE</scope>
    <source>
        <strain evidence="5">DSM 11080</strain>
    </source>
</reference>
<keyword evidence="1" id="KW-0175">Coiled coil</keyword>